<keyword evidence="11" id="KW-1185">Reference proteome</keyword>
<dbReference type="InterPro" id="IPR040152">
    <property type="entry name" value="Atp25"/>
</dbReference>
<evidence type="ECO:0000313" key="10">
    <source>
        <dbReference type="EMBL" id="KAL3427266.1"/>
    </source>
</evidence>
<evidence type="ECO:0000256" key="2">
    <source>
        <dbReference type="ARBA" id="ARBA00004443"/>
    </source>
</evidence>
<sequence length="730" mass="82178">MVVTRAIRASNCASCRSSLIKAFTSVAGHPARPAQTRYPTYQVPNQRAPFSSRITPDFDQQDNHPIKVSDAEIEQFLEEESAAEADEELAAEEDEPGEELSNIPWYLQVDTPQRPLPTLSERQRIPDLPPSPPKILEPMLNQISIDLGLDDLTLLDLRKLEPPAALGSNLIMVLGTARSEKHLHVAADRLCRWLRTNYKLRPDADGLLGRNELKLKLRRKNRRAKLMGTSQMEDADDGVKTGWVCVNVGVVEGPTAETESAAEHPGFIGFGRRTDGISLVVQMLTEEKRAEIELEKLWEGILRRATEPQIEEDAAEIANPTPRKISTRGPSSILSQTRRFHTYARRLNADHASLISNEETLPLHVDLSSANNDFADTRRTVANLIQDGKFESARDLLIVSSSSNSKLQDGKWQPVFLNMLKNHLECLPREEILVHLGKGCYDYSSTPLLSSLFKSLSIFPTQDDWDAILWLRCVGIENEHPKYTLVDLVGAIPEMQLNGGRASVATYIRCIRALLWPFLSPQTEKWGPSDIGVRAALIVLQIMYDEGIEILSEDIFVAIMEATEVAHGPDSPVRETQGDRDTFYLPRITLSPLQERLRVMANTLDMPSFSEATNLRLLSVYARQQSWPAFWERWSKIALAGQARTPEMYTLMFQHVAAAQNEKVCIEVLRTWIPDMRSEQPAIVVTQALRQAIARCLHIVNPYIIDDAADASVDEEWTQMWRSIMDEDVV</sequence>
<comment type="function">
    <text evidence="1">Probable mitochondrial mRNA stabilization factor.</text>
</comment>
<evidence type="ECO:0000256" key="8">
    <source>
        <dbReference type="RuleBase" id="RU367062"/>
    </source>
</evidence>
<keyword evidence="6 8" id="KW-0496">Mitochondrion</keyword>
<name>A0ABR4PWK2_9HELO</name>
<keyword evidence="5 8" id="KW-0809">Transit peptide</keyword>
<feature type="compositionally biased region" description="Acidic residues" evidence="9">
    <location>
        <begin position="79"/>
        <end position="98"/>
    </location>
</feature>
<comment type="function">
    <text evidence="8">Mitochondrial mRNA stabilization factor.</text>
</comment>
<comment type="similarity">
    <text evidence="3 8">Belongs to the ATP25 family.</text>
</comment>
<evidence type="ECO:0000313" key="11">
    <source>
        <dbReference type="Proteomes" id="UP001629113"/>
    </source>
</evidence>
<dbReference type="InterPro" id="IPR043519">
    <property type="entry name" value="NT_sf"/>
</dbReference>
<evidence type="ECO:0000256" key="4">
    <source>
        <dbReference type="ARBA" id="ARBA00022792"/>
    </source>
</evidence>
<dbReference type="PANTHER" id="PTHR28087">
    <property type="entry name" value="ATPASE SYNTHESIS PROTEIN 25, MITOCHONDRIAL"/>
    <property type="match status" value="1"/>
</dbReference>
<evidence type="ECO:0000256" key="6">
    <source>
        <dbReference type="ARBA" id="ARBA00023128"/>
    </source>
</evidence>
<reference evidence="10 11" key="1">
    <citation type="submission" date="2024-06" db="EMBL/GenBank/DDBJ databases">
        <title>Complete genome of Phlyctema vagabunda strain 19-DSS-EL-015.</title>
        <authorList>
            <person name="Fiorenzani C."/>
        </authorList>
    </citation>
    <scope>NUCLEOTIDE SEQUENCE [LARGE SCALE GENOMIC DNA]</scope>
    <source>
        <strain evidence="10 11">19-DSS-EL-015</strain>
    </source>
</reference>
<dbReference type="Gene3D" id="3.30.460.10">
    <property type="entry name" value="Beta Polymerase, domain 2"/>
    <property type="match status" value="1"/>
</dbReference>
<comment type="subcellular location">
    <subcellularLocation>
        <location evidence="2 8">Mitochondrion inner membrane</location>
        <topology evidence="2 8">Peripheral membrane protein</topology>
        <orientation evidence="2 8">Matrix side</orientation>
    </subcellularLocation>
</comment>
<dbReference type="PANTHER" id="PTHR28087:SF1">
    <property type="entry name" value="ATPASE SYNTHESIS PROTEIN 25, MITOCHONDRIAL"/>
    <property type="match status" value="1"/>
</dbReference>
<evidence type="ECO:0000256" key="7">
    <source>
        <dbReference type="ARBA" id="ARBA00023136"/>
    </source>
</evidence>
<comment type="caution">
    <text evidence="10">The sequence shown here is derived from an EMBL/GenBank/DDBJ whole genome shotgun (WGS) entry which is preliminary data.</text>
</comment>
<proteinExistence type="inferred from homology"/>
<evidence type="ECO:0000256" key="9">
    <source>
        <dbReference type="SAM" id="MobiDB-lite"/>
    </source>
</evidence>
<keyword evidence="4 8" id="KW-0999">Mitochondrion inner membrane</keyword>
<keyword evidence="7 8" id="KW-0472">Membrane</keyword>
<dbReference type="EMBL" id="JBFCZG010000001">
    <property type="protein sequence ID" value="KAL3427266.1"/>
    <property type="molecule type" value="Genomic_DNA"/>
</dbReference>
<evidence type="ECO:0000256" key="3">
    <source>
        <dbReference type="ARBA" id="ARBA00010787"/>
    </source>
</evidence>
<feature type="region of interest" description="Disordered" evidence="9">
    <location>
        <begin position="79"/>
        <end position="104"/>
    </location>
</feature>
<accession>A0ABR4PWK2</accession>
<dbReference type="Proteomes" id="UP001629113">
    <property type="component" value="Unassembled WGS sequence"/>
</dbReference>
<protein>
    <recommendedName>
        <fullName evidence="8">ATPase synthesis protein 25</fullName>
    </recommendedName>
</protein>
<gene>
    <name evidence="10" type="ORF">PVAG01_00775</name>
</gene>
<organism evidence="10 11">
    <name type="scientific">Phlyctema vagabunda</name>
    <dbReference type="NCBI Taxonomy" id="108571"/>
    <lineage>
        <taxon>Eukaryota</taxon>
        <taxon>Fungi</taxon>
        <taxon>Dikarya</taxon>
        <taxon>Ascomycota</taxon>
        <taxon>Pezizomycotina</taxon>
        <taxon>Leotiomycetes</taxon>
        <taxon>Helotiales</taxon>
        <taxon>Dermateaceae</taxon>
        <taxon>Phlyctema</taxon>
    </lineage>
</organism>
<evidence type="ECO:0000256" key="1">
    <source>
        <dbReference type="ARBA" id="ARBA00003470"/>
    </source>
</evidence>
<evidence type="ECO:0000256" key="5">
    <source>
        <dbReference type="ARBA" id="ARBA00022946"/>
    </source>
</evidence>